<dbReference type="GeneID" id="8857281"/>
<proteinExistence type="predicted"/>
<name>D2W0R8_NAEGR</name>
<dbReference type="VEuPathDB" id="AmoebaDB:NAEGRDRAFT_74956"/>
<dbReference type="RefSeq" id="XP_002670082.1">
    <property type="nucleotide sequence ID" value="XM_002670036.1"/>
</dbReference>
<dbReference type="InterPro" id="IPR015943">
    <property type="entry name" value="WD40/YVTN_repeat-like_dom_sf"/>
</dbReference>
<reference evidence="1 2" key="1">
    <citation type="journal article" date="2010" name="Cell">
        <title>The genome of Naegleria gruberi illuminates early eukaryotic versatility.</title>
        <authorList>
            <person name="Fritz-Laylin L.K."/>
            <person name="Prochnik S.E."/>
            <person name="Ginger M.L."/>
            <person name="Dacks J.B."/>
            <person name="Carpenter M.L."/>
            <person name="Field M.C."/>
            <person name="Kuo A."/>
            <person name="Paredez A."/>
            <person name="Chapman J."/>
            <person name="Pham J."/>
            <person name="Shu S."/>
            <person name="Neupane R."/>
            <person name="Cipriano M."/>
            <person name="Mancuso J."/>
            <person name="Tu H."/>
            <person name="Salamov A."/>
            <person name="Lindquist E."/>
            <person name="Shapiro H."/>
            <person name="Lucas S."/>
            <person name="Grigoriev I.V."/>
            <person name="Cande W.Z."/>
            <person name="Fulton C."/>
            <person name="Rokhsar D.S."/>
            <person name="Dawson S.C."/>
        </authorList>
    </citation>
    <scope>NUCLEOTIDE SEQUENCE [LARGE SCALE GENOMIC DNA]</scope>
    <source>
        <strain evidence="1 2">NEG-M</strain>
    </source>
</reference>
<evidence type="ECO:0000313" key="2">
    <source>
        <dbReference type="Proteomes" id="UP000006671"/>
    </source>
</evidence>
<dbReference type="InParanoid" id="D2W0R8"/>
<accession>D2W0R8</accession>
<dbReference type="Proteomes" id="UP000006671">
    <property type="component" value="Unassembled WGS sequence"/>
</dbReference>
<sequence>MSQDDSSSLSQVVVNLQDFIMKENNDFSLLDSWLKTKFRSSSSVPFSLRMNSLPPIIVKNIDDERGESCYDVVISYEHNYIIMGGMNSIHVFDYTTKKHVKSIKLDVEVHEMEIDKNGLNLYLTGLWETNYAYRVAKYDLVKLLNGEEGSCLWVCAENLLQNLWGIGLFECQDETFVYVMDYGSGLMVFDSRTGQRVHHKVPTVANGYGVAFTPENEMIITSAHPHASPVEIYTFDEKKEQWNLKKNCLRIESDSTPYGVFYEVPTQRIYVTDTVGKSITVFDMHTLTRVFRHEFPSNMPQYYGIMIDRKTGILYLPDVTGQLLCFD</sequence>
<dbReference type="EMBL" id="GG738919">
    <property type="protein sequence ID" value="EFC37338.1"/>
    <property type="molecule type" value="Genomic_DNA"/>
</dbReference>
<dbReference type="InterPro" id="IPR011048">
    <property type="entry name" value="Haem_d1_sf"/>
</dbReference>
<gene>
    <name evidence="1" type="ORF">NAEGRDRAFT_74956</name>
</gene>
<protein>
    <submittedName>
        <fullName evidence="1">Predicted protein</fullName>
    </submittedName>
</protein>
<dbReference type="Gene3D" id="2.130.10.10">
    <property type="entry name" value="YVTN repeat-like/Quinoprotein amine dehydrogenase"/>
    <property type="match status" value="1"/>
</dbReference>
<dbReference type="AlphaFoldDB" id="D2W0R8"/>
<dbReference type="SUPFAM" id="SSF51004">
    <property type="entry name" value="C-terminal (heme d1) domain of cytochrome cd1-nitrite reductase"/>
    <property type="match status" value="1"/>
</dbReference>
<keyword evidence="2" id="KW-1185">Reference proteome</keyword>
<evidence type="ECO:0000313" key="1">
    <source>
        <dbReference type="EMBL" id="EFC37338.1"/>
    </source>
</evidence>
<organism evidence="2">
    <name type="scientific">Naegleria gruberi</name>
    <name type="common">Amoeba</name>
    <dbReference type="NCBI Taxonomy" id="5762"/>
    <lineage>
        <taxon>Eukaryota</taxon>
        <taxon>Discoba</taxon>
        <taxon>Heterolobosea</taxon>
        <taxon>Tetramitia</taxon>
        <taxon>Eutetramitia</taxon>
        <taxon>Vahlkampfiidae</taxon>
        <taxon>Naegleria</taxon>
    </lineage>
</organism>
<dbReference type="KEGG" id="ngr:NAEGRDRAFT_74956"/>